<evidence type="ECO:0000313" key="3">
    <source>
        <dbReference type="Proteomes" id="UP000604046"/>
    </source>
</evidence>
<feature type="compositionally biased region" description="Gly residues" evidence="1">
    <location>
        <begin position="111"/>
        <end position="120"/>
    </location>
</feature>
<reference evidence="2" key="1">
    <citation type="submission" date="2021-02" db="EMBL/GenBank/DDBJ databases">
        <authorList>
            <person name="Dougan E. K."/>
            <person name="Rhodes N."/>
            <person name="Thang M."/>
            <person name="Chan C."/>
        </authorList>
    </citation>
    <scope>NUCLEOTIDE SEQUENCE</scope>
</reference>
<comment type="caution">
    <text evidence="2">The sequence shown here is derived from an EMBL/GenBank/DDBJ whole genome shotgun (WGS) entry which is preliminary data.</text>
</comment>
<organism evidence="2 3">
    <name type="scientific">Symbiodinium natans</name>
    <dbReference type="NCBI Taxonomy" id="878477"/>
    <lineage>
        <taxon>Eukaryota</taxon>
        <taxon>Sar</taxon>
        <taxon>Alveolata</taxon>
        <taxon>Dinophyceae</taxon>
        <taxon>Suessiales</taxon>
        <taxon>Symbiodiniaceae</taxon>
        <taxon>Symbiodinium</taxon>
    </lineage>
</organism>
<name>A0A812LQB8_9DINO</name>
<gene>
    <name evidence="2" type="ORF">SNAT2548_LOCUS11566</name>
</gene>
<proteinExistence type="predicted"/>
<keyword evidence="3" id="KW-1185">Reference proteome</keyword>
<dbReference type="EMBL" id="CAJNDS010001046">
    <property type="protein sequence ID" value="CAE7245313.1"/>
    <property type="molecule type" value="Genomic_DNA"/>
</dbReference>
<dbReference type="AlphaFoldDB" id="A0A812LQB8"/>
<dbReference type="Proteomes" id="UP000604046">
    <property type="component" value="Unassembled WGS sequence"/>
</dbReference>
<accession>A0A812LQB8</accession>
<protein>
    <submittedName>
        <fullName evidence="2">Uncharacterized protein</fullName>
    </submittedName>
</protein>
<feature type="region of interest" description="Disordered" evidence="1">
    <location>
        <begin position="79"/>
        <end position="128"/>
    </location>
</feature>
<evidence type="ECO:0000256" key="1">
    <source>
        <dbReference type="SAM" id="MobiDB-lite"/>
    </source>
</evidence>
<evidence type="ECO:0000313" key="2">
    <source>
        <dbReference type="EMBL" id="CAE7245313.1"/>
    </source>
</evidence>
<sequence length="759" mass="79502">MEPRPGMRLPLELQVGTEGFTAGAGDKELLDHSAIQRLRQRLLSGRRRRRDRDMVGGQHELVVEGSGSVEEWPGGGVARVQATAARQRSTEGGDVGSSGVSGNVPQAKPAGGRGEGGLQPGFGRQRPRAKAFQAGTNSCIKINCGLAKKLWGRDTHGKNHPAEGSTVTQQQEPCLRVRELTQCFQEGLRLVDALGMGVGFSVSRRPNRSAKKVHSPVLADLHPVREGPLVNSTVRAGAVGKDTLARVELQANLAAGGGKAGQACSDLLGPASKVTVIQESKGKFRLLPRTAGRSGLESRVQGQCKQERAEWVALLDSSFRGEGGVVEEKPGMVVVAPLGPWRETRHMQADLPKHRSTINSVEGIAEINLQKALIDMTSVALHPLPGSVDGSLRTEGHSHTNLERPKVLGGWLTQCAAETLAGKAAPGFADSDGPKVTGPFGKSVKGGSCKVGSECKGGLSPYEETDHFGEVCRNLVGVDRGQGLSDVIPSKTSRARGAAALEAPGSRVFVPERSSDLGRICERRGIQESRAGTGKVALTCKSNTTSMSAGKGRSRILLVKGFPAPPSRGSVPKLLTFSFQPPGTATLGEAGCLVTAPSASSWGRLEDGLWEHEEFAPSEEGVGGSDIAQSPGQTLGPHAPGGFGHMAQDRDVSRENGGKVRQGITAIGRGKGCSRRRQHSLPSSRPATAMSAIVACRNKHPANGAMVQAMCAAITTGHSASQGPCSMSIQVRAHGGMRLPADGCSLSENEAGAVRRSKA</sequence>